<dbReference type="WBParaSite" id="Hba_01952">
    <property type="protein sequence ID" value="Hba_01952"/>
    <property type="gene ID" value="Hba_01952"/>
</dbReference>
<feature type="transmembrane region" description="Helical" evidence="1">
    <location>
        <begin position="34"/>
        <end position="57"/>
    </location>
</feature>
<proteinExistence type="predicted"/>
<reference evidence="3" key="1">
    <citation type="submission" date="2016-11" db="UniProtKB">
        <authorList>
            <consortium name="WormBaseParasite"/>
        </authorList>
    </citation>
    <scope>IDENTIFICATION</scope>
</reference>
<organism evidence="2 3">
    <name type="scientific">Heterorhabditis bacteriophora</name>
    <name type="common">Entomopathogenic nematode worm</name>
    <dbReference type="NCBI Taxonomy" id="37862"/>
    <lineage>
        <taxon>Eukaryota</taxon>
        <taxon>Metazoa</taxon>
        <taxon>Ecdysozoa</taxon>
        <taxon>Nematoda</taxon>
        <taxon>Chromadorea</taxon>
        <taxon>Rhabditida</taxon>
        <taxon>Rhabditina</taxon>
        <taxon>Rhabditomorpha</taxon>
        <taxon>Strongyloidea</taxon>
        <taxon>Heterorhabditidae</taxon>
        <taxon>Heterorhabditis</taxon>
    </lineage>
</organism>
<evidence type="ECO:0000313" key="3">
    <source>
        <dbReference type="WBParaSite" id="Hba_01952"/>
    </source>
</evidence>
<name>A0A1I7WBA7_HETBA</name>
<evidence type="ECO:0000313" key="2">
    <source>
        <dbReference type="Proteomes" id="UP000095283"/>
    </source>
</evidence>
<keyword evidence="1" id="KW-0472">Membrane</keyword>
<keyword evidence="1" id="KW-1133">Transmembrane helix</keyword>
<accession>A0A1I7WBA7</accession>
<keyword evidence="2" id="KW-1185">Reference proteome</keyword>
<keyword evidence="1" id="KW-0812">Transmembrane</keyword>
<sequence>MSSKNSLLEQESVEEPCIFFECYLHPFSQVYDEIHIPLSISICVFGTVSNVFNIIVLTRSVNREFKEDLITAGPMISLV</sequence>
<dbReference type="AlphaFoldDB" id="A0A1I7WBA7"/>
<dbReference type="Proteomes" id="UP000095283">
    <property type="component" value="Unplaced"/>
</dbReference>
<protein>
    <submittedName>
        <fullName evidence="3">G_PROTEIN_RECEP_F1_2 domain-containing protein</fullName>
    </submittedName>
</protein>
<evidence type="ECO:0000256" key="1">
    <source>
        <dbReference type="SAM" id="Phobius"/>
    </source>
</evidence>